<dbReference type="OrthoDB" id="4756206at2759"/>
<evidence type="ECO:0000256" key="1">
    <source>
        <dbReference type="ARBA" id="ARBA00000405"/>
    </source>
</evidence>
<evidence type="ECO:0000256" key="2">
    <source>
        <dbReference type="ARBA" id="ARBA00004613"/>
    </source>
</evidence>
<dbReference type="Pfam" id="PF07335">
    <property type="entry name" value="Glyco_hydro_75"/>
    <property type="match status" value="1"/>
</dbReference>
<name>A0A3N4JFJ3_9PEZI</name>
<dbReference type="PANTHER" id="PTHR42061:SF6">
    <property type="entry name" value="ENDO-CHITOSANASE"/>
    <property type="match status" value="1"/>
</dbReference>
<feature type="signal peptide" evidence="10">
    <location>
        <begin position="1"/>
        <end position="19"/>
    </location>
</feature>
<keyword evidence="4" id="KW-0964">Secreted</keyword>
<keyword evidence="8 10" id="KW-0326">Glycosidase</keyword>
<organism evidence="12 13">
    <name type="scientific">Choiromyces venosus 120613-1</name>
    <dbReference type="NCBI Taxonomy" id="1336337"/>
    <lineage>
        <taxon>Eukaryota</taxon>
        <taxon>Fungi</taxon>
        <taxon>Dikarya</taxon>
        <taxon>Ascomycota</taxon>
        <taxon>Pezizomycotina</taxon>
        <taxon>Pezizomycetes</taxon>
        <taxon>Pezizales</taxon>
        <taxon>Tuberaceae</taxon>
        <taxon>Choiromyces</taxon>
    </lineage>
</organism>
<evidence type="ECO:0000256" key="7">
    <source>
        <dbReference type="ARBA" id="ARBA00023277"/>
    </source>
</evidence>
<dbReference type="EMBL" id="ML120409">
    <property type="protein sequence ID" value="RPA97013.1"/>
    <property type="molecule type" value="Genomic_DNA"/>
</dbReference>
<evidence type="ECO:0000256" key="5">
    <source>
        <dbReference type="ARBA" id="ARBA00022729"/>
    </source>
</evidence>
<dbReference type="GO" id="GO:0000272">
    <property type="term" value="P:polysaccharide catabolic process"/>
    <property type="evidence" value="ECO:0007669"/>
    <property type="project" value="UniProtKB-KW"/>
</dbReference>
<comment type="catalytic activity">
    <reaction evidence="1 10">
        <text>Endohydrolysis of beta-(1-&gt;4)-linkages between D-glucosamine residues in a partly acetylated chitosan.</text>
        <dbReference type="EC" id="3.2.1.132"/>
    </reaction>
</comment>
<feature type="region of interest" description="Disordered" evidence="11">
    <location>
        <begin position="250"/>
        <end position="272"/>
    </location>
</feature>
<comment type="subcellular location">
    <subcellularLocation>
        <location evidence="2 10">Secreted</location>
    </subcellularLocation>
</comment>
<protein>
    <recommendedName>
        <fullName evidence="10">Endo-chitosanase</fullName>
        <ecNumber evidence="10">3.2.1.132</ecNumber>
    </recommendedName>
</protein>
<dbReference type="GO" id="GO:0005576">
    <property type="term" value="C:extracellular region"/>
    <property type="evidence" value="ECO:0007669"/>
    <property type="project" value="UniProtKB-SubCell"/>
</dbReference>
<accession>A0A3N4JFJ3</accession>
<evidence type="ECO:0000256" key="10">
    <source>
        <dbReference type="RuleBase" id="RU361208"/>
    </source>
</evidence>
<keyword evidence="13" id="KW-1185">Reference proteome</keyword>
<dbReference type="PANTHER" id="PTHR42061">
    <property type="entry name" value="ENDO-CHITOSANASE"/>
    <property type="match status" value="1"/>
</dbReference>
<evidence type="ECO:0000256" key="6">
    <source>
        <dbReference type="ARBA" id="ARBA00022801"/>
    </source>
</evidence>
<gene>
    <name evidence="12" type="ORF">L873DRAFT_1810535</name>
</gene>
<comment type="similarity">
    <text evidence="3 10">Belongs to the glycosyl hydrolase 75 family.</text>
</comment>
<comment type="function">
    <text evidence="10">Chitosanase catalyzing the endo-type cleavage of chitosan, the deacylated form of chitin. Chitosanase may be crucial in the degradation of the deacetylated portion of chitin in the fungal cell wall.</text>
</comment>
<evidence type="ECO:0000313" key="13">
    <source>
        <dbReference type="Proteomes" id="UP000276215"/>
    </source>
</evidence>
<keyword evidence="6 10" id="KW-0378">Hydrolase</keyword>
<dbReference type="Proteomes" id="UP000276215">
    <property type="component" value="Unassembled WGS sequence"/>
</dbReference>
<keyword evidence="7" id="KW-0119">Carbohydrate metabolism</keyword>
<feature type="chain" id="PRO_5017852862" description="Endo-chitosanase" evidence="10">
    <location>
        <begin position="20"/>
        <end position="301"/>
    </location>
</feature>
<dbReference type="EC" id="3.2.1.132" evidence="10"/>
<feature type="compositionally biased region" description="Low complexity" evidence="11">
    <location>
        <begin position="251"/>
        <end position="266"/>
    </location>
</feature>
<proteinExistence type="inferred from homology"/>
<dbReference type="AlphaFoldDB" id="A0A3N4JFJ3"/>
<evidence type="ECO:0000256" key="4">
    <source>
        <dbReference type="ARBA" id="ARBA00022525"/>
    </source>
</evidence>
<reference evidence="12 13" key="1">
    <citation type="journal article" date="2018" name="Nat. Ecol. Evol.">
        <title>Pezizomycetes genomes reveal the molecular basis of ectomycorrhizal truffle lifestyle.</title>
        <authorList>
            <person name="Murat C."/>
            <person name="Payen T."/>
            <person name="Noel B."/>
            <person name="Kuo A."/>
            <person name="Morin E."/>
            <person name="Chen J."/>
            <person name="Kohler A."/>
            <person name="Krizsan K."/>
            <person name="Balestrini R."/>
            <person name="Da Silva C."/>
            <person name="Montanini B."/>
            <person name="Hainaut M."/>
            <person name="Levati E."/>
            <person name="Barry K.W."/>
            <person name="Belfiori B."/>
            <person name="Cichocki N."/>
            <person name="Clum A."/>
            <person name="Dockter R.B."/>
            <person name="Fauchery L."/>
            <person name="Guy J."/>
            <person name="Iotti M."/>
            <person name="Le Tacon F."/>
            <person name="Lindquist E.A."/>
            <person name="Lipzen A."/>
            <person name="Malagnac F."/>
            <person name="Mello A."/>
            <person name="Molinier V."/>
            <person name="Miyauchi S."/>
            <person name="Poulain J."/>
            <person name="Riccioni C."/>
            <person name="Rubini A."/>
            <person name="Sitrit Y."/>
            <person name="Splivallo R."/>
            <person name="Traeger S."/>
            <person name="Wang M."/>
            <person name="Zifcakova L."/>
            <person name="Wipf D."/>
            <person name="Zambonelli A."/>
            <person name="Paolocci F."/>
            <person name="Nowrousian M."/>
            <person name="Ottonello S."/>
            <person name="Baldrian P."/>
            <person name="Spatafora J.W."/>
            <person name="Henrissat B."/>
            <person name="Nagy L.G."/>
            <person name="Aury J.M."/>
            <person name="Wincker P."/>
            <person name="Grigoriev I.V."/>
            <person name="Bonfante P."/>
            <person name="Martin F.M."/>
        </authorList>
    </citation>
    <scope>NUCLEOTIDE SEQUENCE [LARGE SCALE GENOMIC DNA]</scope>
    <source>
        <strain evidence="12 13">120613-1</strain>
    </source>
</reference>
<keyword evidence="5 10" id="KW-0732">Signal</keyword>
<sequence>MKLAALLPLILSFAGIVLTRQIPQNLQTFLDEYKDGKCPIALKSGFQFSEKQAKSAKYCTAPDRKLIWIAGPNSLADMDIDCDGSNRSAGKCANDLTGQGQTAFRDNVARYGVEDLDSNKHSYIVFGNQGYSPSFEPTQYGVPELGIAVVVCAGQFFYAVWGDTNGGTLVGEASISLATACFDPSMTGNNGHTDRDVLYLAFTGNRAAPNSTVDWNANTFQDFENSLEPLGRPLLEEVCAGYNDGKGCSGEGSPTGSASPGTSSGTNKSGKNSAGARVIWRDAMMGWWLAFVLSGWGVGLC</sequence>
<dbReference type="GO" id="GO:0016977">
    <property type="term" value="F:chitosanase activity"/>
    <property type="evidence" value="ECO:0007669"/>
    <property type="project" value="UniProtKB-EC"/>
</dbReference>
<evidence type="ECO:0000313" key="12">
    <source>
        <dbReference type="EMBL" id="RPA97013.1"/>
    </source>
</evidence>
<dbReference type="InterPro" id="IPR009939">
    <property type="entry name" value="Chitosanase_fungal"/>
</dbReference>
<evidence type="ECO:0000256" key="8">
    <source>
        <dbReference type="ARBA" id="ARBA00023295"/>
    </source>
</evidence>
<evidence type="ECO:0000256" key="11">
    <source>
        <dbReference type="SAM" id="MobiDB-lite"/>
    </source>
</evidence>
<keyword evidence="9 10" id="KW-0624">Polysaccharide degradation</keyword>
<evidence type="ECO:0000256" key="9">
    <source>
        <dbReference type="ARBA" id="ARBA00023326"/>
    </source>
</evidence>
<evidence type="ECO:0000256" key="3">
    <source>
        <dbReference type="ARBA" id="ARBA00007799"/>
    </source>
</evidence>